<evidence type="ECO:0000313" key="1">
    <source>
        <dbReference type="EMBL" id="KAK9288530.1"/>
    </source>
</evidence>
<dbReference type="EMBL" id="JBBPBK010000003">
    <property type="protein sequence ID" value="KAK9288530.1"/>
    <property type="molecule type" value="Genomic_DNA"/>
</dbReference>
<organism evidence="1 2">
    <name type="scientific">Liquidambar formosana</name>
    <name type="common">Formosan gum</name>
    <dbReference type="NCBI Taxonomy" id="63359"/>
    <lineage>
        <taxon>Eukaryota</taxon>
        <taxon>Viridiplantae</taxon>
        <taxon>Streptophyta</taxon>
        <taxon>Embryophyta</taxon>
        <taxon>Tracheophyta</taxon>
        <taxon>Spermatophyta</taxon>
        <taxon>Magnoliopsida</taxon>
        <taxon>eudicotyledons</taxon>
        <taxon>Gunneridae</taxon>
        <taxon>Pentapetalae</taxon>
        <taxon>Saxifragales</taxon>
        <taxon>Altingiaceae</taxon>
        <taxon>Liquidambar</taxon>
    </lineage>
</organism>
<accession>A0AAP0S765</accession>
<reference evidence="1 2" key="1">
    <citation type="journal article" date="2024" name="Plant J.">
        <title>Genome sequences and population genomics reveal climatic adaptation and genomic divergence between two closely related sweetgum species.</title>
        <authorList>
            <person name="Xu W.Q."/>
            <person name="Ren C.Q."/>
            <person name="Zhang X.Y."/>
            <person name="Comes H.P."/>
            <person name="Liu X.H."/>
            <person name="Li Y.G."/>
            <person name="Kettle C.J."/>
            <person name="Jalonen R."/>
            <person name="Gaisberger H."/>
            <person name="Ma Y.Z."/>
            <person name="Qiu Y.X."/>
        </authorList>
    </citation>
    <scope>NUCLEOTIDE SEQUENCE [LARGE SCALE GENOMIC DNA]</scope>
    <source>
        <strain evidence="1">Hangzhou</strain>
    </source>
</reference>
<protein>
    <submittedName>
        <fullName evidence="1">Uncharacterized protein</fullName>
    </submittedName>
</protein>
<gene>
    <name evidence="1" type="ORF">L1049_016989</name>
</gene>
<keyword evidence="2" id="KW-1185">Reference proteome</keyword>
<sequence length="159" mass="18662">MWVYPLLWPLGSNHVNDDAVHHHHHAHVHRRRRPDRARRPDHVHPDVHRLVRARPDPVVHLLDHAVPRPDHALPDHVVPHPDRARPDHDVPRRDHGHLVRLEVPHHEVADALGETLSYNYAPVRENTMVGRMVELFRGRLRGCLYRDGWMVLSISCHHK</sequence>
<name>A0AAP0S765_LIQFO</name>
<dbReference type="AlphaFoldDB" id="A0AAP0S765"/>
<proteinExistence type="predicted"/>
<comment type="caution">
    <text evidence="1">The sequence shown here is derived from an EMBL/GenBank/DDBJ whole genome shotgun (WGS) entry which is preliminary data.</text>
</comment>
<dbReference type="Proteomes" id="UP001415857">
    <property type="component" value="Unassembled WGS sequence"/>
</dbReference>
<evidence type="ECO:0000313" key="2">
    <source>
        <dbReference type="Proteomes" id="UP001415857"/>
    </source>
</evidence>